<accession>A0A0N4X2B5</accession>
<dbReference type="WBParaSite" id="HPLM_0001849901-mRNA-1">
    <property type="protein sequence ID" value="HPLM_0001849901-mRNA-1"/>
    <property type="gene ID" value="HPLM_0001849901"/>
</dbReference>
<reference evidence="1 2" key="2">
    <citation type="submission" date="2018-11" db="EMBL/GenBank/DDBJ databases">
        <authorList>
            <consortium name="Pathogen Informatics"/>
        </authorList>
    </citation>
    <scope>NUCLEOTIDE SEQUENCE [LARGE SCALE GENOMIC DNA]</scope>
    <source>
        <strain evidence="1 2">MHpl1</strain>
    </source>
</reference>
<sequence>MQLIIVSTGGKDSEANLRVMFSQWRKDHWFLLTREGSEVEVAIWNETYTAGRVFECCSLNLLSKLAERFSERSYEGGFRELKGTVHDNLGSPDYDEKWTTRSKIVR</sequence>
<protein>
    <submittedName>
        <fullName evidence="3">TIR domain-containing protein</fullName>
    </submittedName>
</protein>
<evidence type="ECO:0000313" key="1">
    <source>
        <dbReference type="EMBL" id="VDO71434.1"/>
    </source>
</evidence>
<evidence type="ECO:0000313" key="2">
    <source>
        <dbReference type="Proteomes" id="UP000268014"/>
    </source>
</evidence>
<dbReference type="EMBL" id="UZAF01020615">
    <property type="protein sequence ID" value="VDO71434.1"/>
    <property type="molecule type" value="Genomic_DNA"/>
</dbReference>
<dbReference type="Proteomes" id="UP000268014">
    <property type="component" value="Unassembled WGS sequence"/>
</dbReference>
<organism evidence="3">
    <name type="scientific">Haemonchus placei</name>
    <name type="common">Barber's pole worm</name>
    <dbReference type="NCBI Taxonomy" id="6290"/>
    <lineage>
        <taxon>Eukaryota</taxon>
        <taxon>Metazoa</taxon>
        <taxon>Ecdysozoa</taxon>
        <taxon>Nematoda</taxon>
        <taxon>Chromadorea</taxon>
        <taxon>Rhabditida</taxon>
        <taxon>Rhabditina</taxon>
        <taxon>Rhabditomorpha</taxon>
        <taxon>Strongyloidea</taxon>
        <taxon>Trichostrongylidae</taxon>
        <taxon>Haemonchus</taxon>
    </lineage>
</organism>
<name>A0A0N4X2B5_HAEPC</name>
<proteinExistence type="predicted"/>
<keyword evidence="2" id="KW-1185">Reference proteome</keyword>
<dbReference type="AlphaFoldDB" id="A0A0N4X2B5"/>
<reference evidence="3" key="1">
    <citation type="submission" date="2017-02" db="UniProtKB">
        <authorList>
            <consortium name="WormBaseParasite"/>
        </authorList>
    </citation>
    <scope>IDENTIFICATION</scope>
</reference>
<evidence type="ECO:0000313" key="3">
    <source>
        <dbReference type="WBParaSite" id="HPLM_0001849901-mRNA-1"/>
    </source>
</evidence>
<gene>
    <name evidence="1" type="ORF">HPLM_LOCUS18491</name>
</gene>